<proteinExistence type="predicted"/>
<evidence type="ECO:0000313" key="6">
    <source>
        <dbReference type="EMBL" id="MFI1966703.1"/>
    </source>
</evidence>
<organism evidence="6 7">
    <name type="scientific">Streptomyces pathocidini</name>
    <dbReference type="NCBI Taxonomy" id="1650571"/>
    <lineage>
        <taxon>Bacteria</taxon>
        <taxon>Bacillati</taxon>
        <taxon>Actinomycetota</taxon>
        <taxon>Actinomycetes</taxon>
        <taxon>Kitasatosporales</taxon>
        <taxon>Streptomycetaceae</taxon>
        <taxon>Streptomyces</taxon>
    </lineage>
</organism>
<keyword evidence="1" id="KW-0540">Nuclease</keyword>
<dbReference type="Pfam" id="PF01850">
    <property type="entry name" value="PIN"/>
    <property type="match status" value="1"/>
</dbReference>
<evidence type="ECO:0000259" key="5">
    <source>
        <dbReference type="Pfam" id="PF01850"/>
    </source>
</evidence>
<dbReference type="EMBL" id="JBIRWE010000011">
    <property type="protein sequence ID" value="MFI1966703.1"/>
    <property type="molecule type" value="Genomic_DNA"/>
</dbReference>
<accession>A0ABW7V161</accession>
<dbReference type="InterPro" id="IPR029060">
    <property type="entry name" value="PIN-like_dom_sf"/>
</dbReference>
<keyword evidence="3" id="KW-0378">Hydrolase</keyword>
<evidence type="ECO:0000256" key="1">
    <source>
        <dbReference type="ARBA" id="ARBA00022722"/>
    </source>
</evidence>
<sequence length="144" mass="15581">MIAVADTSGIIASIDRSCPEHTQARHVMDTAGLIVIALPVLAELDHIVGGRWGKEAAGTVVDQLLAKARAGRYAVAECGVDALTDARSVQKRYRDLQLDLTDAVLTVVAKEYATNAVLTLDRKDFRTMRPLSGHTAFRLLPDDL</sequence>
<keyword evidence="2" id="KW-0479">Metal-binding</keyword>
<evidence type="ECO:0000256" key="2">
    <source>
        <dbReference type="ARBA" id="ARBA00022723"/>
    </source>
</evidence>
<evidence type="ECO:0000256" key="3">
    <source>
        <dbReference type="ARBA" id="ARBA00022801"/>
    </source>
</evidence>
<evidence type="ECO:0000256" key="4">
    <source>
        <dbReference type="ARBA" id="ARBA00022842"/>
    </source>
</evidence>
<keyword evidence="7" id="KW-1185">Reference proteome</keyword>
<feature type="domain" description="PIN" evidence="5">
    <location>
        <begin position="4"/>
        <end position="126"/>
    </location>
</feature>
<protein>
    <submittedName>
        <fullName evidence="6">PIN domain-containing protein</fullName>
    </submittedName>
</protein>
<dbReference type="Proteomes" id="UP001611548">
    <property type="component" value="Unassembled WGS sequence"/>
</dbReference>
<name>A0ABW7V161_9ACTN</name>
<evidence type="ECO:0000313" key="7">
    <source>
        <dbReference type="Proteomes" id="UP001611548"/>
    </source>
</evidence>
<dbReference type="RefSeq" id="WP_055471309.1">
    <property type="nucleotide sequence ID" value="NZ_JBIRWE010000011.1"/>
</dbReference>
<dbReference type="Gene3D" id="3.40.50.1010">
    <property type="entry name" value="5'-nuclease"/>
    <property type="match status" value="1"/>
</dbReference>
<keyword evidence="4" id="KW-0460">Magnesium</keyword>
<reference evidence="6 7" key="1">
    <citation type="submission" date="2024-10" db="EMBL/GenBank/DDBJ databases">
        <title>The Natural Products Discovery Center: Release of the First 8490 Sequenced Strains for Exploring Actinobacteria Biosynthetic Diversity.</title>
        <authorList>
            <person name="Kalkreuter E."/>
            <person name="Kautsar S.A."/>
            <person name="Yang D."/>
            <person name="Bader C.D."/>
            <person name="Teijaro C.N."/>
            <person name="Fluegel L."/>
            <person name="Davis C.M."/>
            <person name="Simpson J.R."/>
            <person name="Lauterbach L."/>
            <person name="Steele A.D."/>
            <person name="Gui C."/>
            <person name="Meng S."/>
            <person name="Li G."/>
            <person name="Viehrig K."/>
            <person name="Ye F."/>
            <person name="Su P."/>
            <person name="Kiefer A.F."/>
            <person name="Nichols A."/>
            <person name="Cepeda A.J."/>
            <person name="Yan W."/>
            <person name="Fan B."/>
            <person name="Jiang Y."/>
            <person name="Adhikari A."/>
            <person name="Zheng C.-J."/>
            <person name="Schuster L."/>
            <person name="Cowan T.M."/>
            <person name="Smanski M.J."/>
            <person name="Chevrette M.G."/>
            <person name="De Carvalho L.P.S."/>
            <person name="Shen B."/>
        </authorList>
    </citation>
    <scope>NUCLEOTIDE SEQUENCE [LARGE SCALE GENOMIC DNA]</scope>
    <source>
        <strain evidence="6 7">NPDC020327</strain>
    </source>
</reference>
<comment type="caution">
    <text evidence="6">The sequence shown here is derived from an EMBL/GenBank/DDBJ whole genome shotgun (WGS) entry which is preliminary data.</text>
</comment>
<gene>
    <name evidence="6" type="ORF">ACH429_21755</name>
</gene>
<dbReference type="InterPro" id="IPR002716">
    <property type="entry name" value="PIN_dom"/>
</dbReference>
<dbReference type="SUPFAM" id="SSF88723">
    <property type="entry name" value="PIN domain-like"/>
    <property type="match status" value="1"/>
</dbReference>